<dbReference type="InterPro" id="IPR003593">
    <property type="entry name" value="AAA+_ATPase"/>
</dbReference>
<gene>
    <name evidence="3" type="ORF">EW146_g9450</name>
</gene>
<dbReference type="Gene3D" id="3.40.50.300">
    <property type="entry name" value="P-loop containing nucleotide triphosphate hydrolases"/>
    <property type="match status" value="1"/>
</dbReference>
<evidence type="ECO:0000256" key="1">
    <source>
        <dbReference type="SAM" id="MobiDB-lite"/>
    </source>
</evidence>
<dbReference type="AlphaFoldDB" id="A0A4S4L6H2"/>
<dbReference type="OrthoDB" id="10042665at2759"/>
<dbReference type="InterPro" id="IPR003959">
    <property type="entry name" value="ATPase_AAA_core"/>
</dbReference>
<sequence>MSSSPRSRQKLQAVPHEAQNPNIDEAWTAPQGQLFPTFGTAIAHASPIMSSVGDLLNDEKQDDVISLSSLGTSQGSSTPVKGARLELKKLDKLNVPGSGEWQLFDTASPPPSSKEELEEGRYSGYAEYALILRRKVVPSRNSDIPTYVTKLIVWSEHLRKAIRDVLKGVRKVSWNAVPLKVFNPQLLLAFLPHFKNYLADASSKESPDDDVVTHVSFLIDFLETEYSTTVKKIHDLVSHGEITFDLLWAIFPPLSIVFTSCPVTSEPRAVRLQDIRLRMNMDCSRYWTLRCEYVDATEESASQFGLASITLTIPEFDGVAKIVELSSFPFYLHPNVDNIRMKIVERGRKWVSFNGVHHMQYNGVAYKNGSDKIRVNGRIMIDRGTFANFNPNYERQSASRSLYSDDLLSFLWDNSDDPMKGDRDVVSAADRLKDDDLLLTSPIVYGFGLVHKQWLEFNVENVSPIQWNDEAFKNLSLEPEQKLLVESLIESHAQDRPIDDFIEGKGLGLVINLFGPPGVGKSLTVEATSEHLRQPLYVVGGGDLGTNASTLDRELTNIFALVPVWNAVVLIDEADVFLEERASSNLERNAMVAVFLRQIEYFRGILFLTTNRVQSFDQAFQSRIHLSLHYSELSREAKEQIWRAFLEKVRKNPLGMQDLSLDEIKALSERDLNGRQIKNIVKIATSLAQHKREVLSYGHLIRTIDITETMRL</sequence>
<dbReference type="GO" id="GO:0016887">
    <property type="term" value="F:ATP hydrolysis activity"/>
    <property type="evidence" value="ECO:0007669"/>
    <property type="project" value="InterPro"/>
</dbReference>
<dbReference type="Pfam" id="PF22942">
    <property type="entry name" value="DUF7025"/>
    <property type="match status" value="1"/>
</dbReference>
<protein>
    <recommendedName>
        <fullName evidence="2">AAA+ ATPase domain-containing protein</fullName>
    </recommendedName>
</protein>
<feature type="domain" description="AAA+ ATPase" evidence="2">
    <location>
        <begin position="507"/>
        <end position="631"/>
    </location>
</feature>
<dbReference type="PANTHER" id="PTHR46411">
    <property type="entry name" value="FAMILY ATPASE, PUTATIVE-RELATED"/>
    <property type="match status" value="1"/>
</dbReference>
<organism evidence="3 4">
    <name type="scientific">Bondarzewia mesenterica</name>
    <dbReference type="NCBI Taxonomy" id="1095465"/>
    <lineage>
        <taxon>Eukaryota</taxon>
        <taxon>Fungi</taxon>
        <taxon>Dikarya</taxon>
        <taxon>Basidiomycota</taxon>
        <taxon>Agaricomycotina</taxon>
        <taxon>Agaricomycetes</taxon>
        <taxon>Russulales</taxon>
        <taxon>Bondarzewiaceae</taxon>
        <taxon>Bondarzewia</taxon>
    </lineage>
</organism>
<dbReference type="Pfam" id="PF00004">
    <property type="entry name" value="AAA"/>
    <property type="match status" value="1"/>
</dbReference>
<dbReference type="EMBL" id="SGPL01000819">
    <property type="protein sequence ID" value="THH06995.1"/>
    <property type="molecule type" value="Genomic_DNA"/>
</dbReference>
<dbReference type="GO" id="GO:0005524">
    <property type="term" value="F:ATP binding"/>
    <property type="evidence" value="ECO:0007669"/>
    <property type="project" value="InterPro"/>
</dbReference>
<keyword evidence="4" id="KW-1185">Reference proteome</keyword>
<evidence type="ECO:0000313" key="3">
    <source>
        <dbReference type="EMBL" id="THH06995.1"/>
    </source>
</evidence>
<proteinExistence type="predicted"/>
<dbReference type="InterPro" id="IPR054289">
    <property type="entry name" value="DUF7025"/>
</dbReference>
<evidence type="ECO:0000259" key="2">
    <source>
        <dbReference type="SMART" id="SM00382"/>
    </source>
</evidence>
<dbReference type="InterPro" id="IPR027417">
    <property type="entry name" value="P-loop_NTPase"/>
</dbReference>
<feature type="region of interest" description="Disordered" evidence="1">
    <location>
        <begin position="1"/>
        <end position="22"/>
    </location>
</feature>
<dbReference type="SUPFAM" id="SSF52540">
    <property type="entry name" value="P-loop containing nucleoside triphosphate hydrolases"/>
    <property type="match status" value="1"/>
</dbReference>
<accession>A0A4S4L6H2</accession>
<reference evidence="3 4" key="1">
    <citation type="submission" date="2019-02" db="EMBL/GenBank/DDBJ databases">
        <title>Genome sequencing of the rare red list fungi Bondarzewia mesenterica.</title>
        <authorList>
            <person name="Buettner E."/>
            <person name="Kellner H."/>
        </authorList>
    </citation>
    <scope>NUCLEOTIDE SEQUENCE [LARGE SCALE GENOMIC DNA]</scope>
    <source>
        <strain evidence="3 4">DSM 108281</strain>
    </source>
</reference>
<dbReference type="SMART" id="SM00382">
    <property type="entry name" value="AAA"/>
    <property type="match status" value="1"/>
</dbReference>
<comment type="caution">
    <text evidence="3">The sequence shown here is derived from an EMBL/GenBank/DDBJ whole genome shotgun (WGS) entry which is preliminary data.</text>
</comment>
<name>A0A4S4L6H2_9AGAM</name>
<dbReference type="PANTHER" id="PTHR46411:SF3">
    <property type="entry name" value="AAA+ ATPASE DOMAIN-CONTAINING PROTEIN"/>
    <property type="match status" value="1"/>
</dbReference>
<dbReference type="Proteomes" id="UP000310158">
    <property type="component" value="Unassembled WGS sequence"/>
</dbReference>
<evidence type="ECO:0000313" key="4">
    <source>
        <dbReference type="Proteomes" id="UP000310158"/>
    </source>
</evidence>